<protein>
    <submittedName>
        <fullName evidence="1">DUF433 domain-containing protein</fullName>
    </submittedName>
</protein>
<reference evidence="2" key="1">
    <citation type="journal article" date="2019" name="Int. J. Syst. Evol. Microbiol.">
        <title>The Global Catalogue of Microorganisms (GCM) 10K type strain sequencing project: providing services to taxonomists for standard genome sequencing and annotation.</title>
        <authorList>
            <consortium name="The Broad Institute Genomics Platform"/>
            <consortium name="The Broad Institute Genome Sequencing Center for Infectious Disease"/>
            <person name="Wu L."/>
            <person name="Ma J."/>
        </authorList>
    </citation>
    <scope>NUCLEOTIDE SEQUENCE [LARGE SCALE GENOMIC DNA]</scope>
    <source>
        <strain evidence="2">JCM 17906</strain>
    </source>
</reference>
<keyword evidence="2" id="KW-1185">Reference proteome</keyword>
<dbReference type="EMBL" id="BAABGT010000005">
    <property type="protein sequence ID" value="GAA4536600.1"/>
    <property type="molecule type" value="Genomic_DNA"/>
</dbReference>
<dbReference type="InterPro" id="IPR007367">
    <property type="entry name" value="DUF433"/>
</dbReference>
<sequence>MGENSAELLDRPVYGMSQAARLLGLRTDGLRRWIDGYERGSTTYAPVIRERSTGVDTVTWGEFIEAGYLREYRAKRVTLQYLRPVIGFLRDRLQVPYPLATLKPYTSGRELALEAQEFVGLDPALNIVILGRDGTLMPSDPAVAFLDKVEFNDAGDVAERLFPLGRGKPIVLDPTRSFGEPTIPNVGVRTEIVAELVGAGEEPGRVAQIYSISVDDVEQVVEFERRHGELARAA</sequence>
<dbReference type="Proteomes" id="UP001501598">
    <property type="component" value="Unassembled WGS sequence"/>
</dbReference>
<organism evidence="1 2">
    <name type="scientific">Pseudonocardia xishanensis</name>
    <dbReference type="NCBI Taxonomy" id="630995"/>
    <lineage>
        <taxon>Bacteria</taxon>
        <taxon>Bacillati</taxon>
        <taxon>Actinomycetota</taxon>
        <taxon>Actinomycetes</taxon>
        <taxon>Pseudonocardiales</taxon>
        <taxon>Pseudonocardiaceae</taxon>
        <taxon>Pseudonocardia</taxon>
    </lineage>
</organism>
<gene>
    <name evidence="1" type="ORF">GCM10023175_03750</name>
</gene>
<name>A0ABP8REI8_9PSEU</name>
<comment type="caution">
    <text evidence="1">The sequence shown here is derived from an EMBL/GenBank/DDBJ whole genome shotgun (WGS) entry which is preliminary data.</text>
</comment>
<dbReference type="Pfam" id="PF04255">
    <property type="entry name" value="DUF433"/>
    <property type="match status" value="1"/>
</dbReference>
<proteinExistence type="predicted"/>
<accession>A0ABP8REI8</accession>
<evidence type="ECO:0000313" key="2">
    <source>
        <dbReference type="Proteomes" id="UP001501598"/>
    </source>
</evidence>
<evidence type="ECO:0000313" key="1">
    <source>
        <dbReference type="EMBL" id="GAA4536600.1"/>
    </source>
</evidence>
<dbReference type="RefSeq" id="WP_345412024.1">
    <property type="nucleotide sequence ID" value="NZ_BAABGT010000005.1"/>
</dbReference>